<protein>
    <recommendedName>
        <fullName evidence="3">Class I SAM-dependent methyltransferase</fullName>
    </recommendedName>
</protein>
<reference evidence="1 2" key="1">
    <citation type="submission" date="2018-02" db="EMBL/GenBank/DDBJ databases">
        <title>The draft genome of Phyllobacterium myrsinacearum DSM5892.</title>
        <authorList>
            <person name="Li L."/>
            <person name="Liu L."/>
            <person name="Zhang X."/>
            <person name="Wang T."/>
        </authorList>
    </citation>
    <scope>NUCLEOTIDE SEQUENCE [LARGE SCALE GENOMIC DNA]</scope>
    <source>
        <strain evidence="1 2">DSM 5892</strain>
    </source>
</reference>
<dbReference type="OrthoDB" id="9816424at2"/>
<gene>
    <name evidence="1" type="ORF">C5750_04715</name>
</gene>
<keyword evidence="2" id="KW-1185">Reference proteome</keyword>
<proteinExistence type="predicted"/>
<dbReference type="SUPFAM" id="SSF53335">
    <property type="entry name" value="S-adenosyl-L-methionine-dependent methyltransferases"/>
    <property type="match status" value="1"/>
</dbReference>
<evidence type="ECO:0008006" key="3">
    <source>
        <dbReference type="Google" id="ProtNLM"/>
    </source>
</evidence>
<dbReference type="RefSeq" id="WP_105732660.1">
    <property type="nucleotide sequence ID" value="NZ_QLKY01000003.1"/>
</dbReference>
<dbReference type="CDD" id="cd02440">
    <property type="entry name" value="AdoMet_MTases"/>
    <property type="match status" value="1"/>
</dbReference>
<evidence type="ECO:0000313" key="2">
    <source>
        <dbReference type="Proteomes" id="UP000238563"/>
    </source>
</evidence>
<accession>A0A2S9JYK7</accession>
<dbReference type="Gene3D" id="3.40.50.150">
    <property type="entry name" value="Vaccinia Virus protein VP39"/>
    <property type="match status" value="1"/>
</dbReference>
<dbReference type="Proteomes" id="UP000238563">
    <property type="component" value="Unassembled WGS sequence"/>
</dbReference>
<evidence type="ECO:0000313" key="1">
    <source>
        <dbReference type="EMBL" id="PRD58420.1"/>
    </source>
</evidence>
<dbReference type="AlphaFoldDB" id="A0A2S9JYK7"/>
<organism evidence="1 2">
    <name type="scientific">Phyllobacterium myrsinacearum</name>
    <dbReference type="NCBI Taxonomy" id="28101"/>
    <lineage>
        <taxon>Bacteria</taxon>
        <taxon>Pseudomonadati</taxon>
        <taxon>Pseudomonadota</taxon>
        <taxon>Alphaproteobacteria</taxon>
        <taxon>Hyphomicrobiales</taxon>
        <taxon>Phyllobacteriaceae</taxon>
        <taxon>Phyllobacterium</taxon>
    </lineage>
</organism>
<dbReference type="EMBL" id="PVBT01000001">
    <property type="protein sequence ID" value="PRD58420.1"/>
    <property type="molecule type" value="Genomic_DNA"/>
</dbReference>
<sequence>MSLWPLFLNNQGRIIHKWKHYFPSYERHFSRYVNRPVVFLEIGCGEGGSLQMWKQYLGPLATIIGIDVRAECANFEEDQIHIRIGDQSDTGFLASVLAEFGAPDIVLDDGSHVMEHVSATFQFLYPRMVRDGVYFVEDLHTAYWEEYSGGYKRPGSFIEHCKDMIDELNAEHTRGAVPESDFSRGTLSMHFYDSCAVFEKGRTGEKFAPQIGTPV</sequence>
<comment type="caution">
    <text evidence="1">The sequence shown here is derived from an EMBL/GenBank/DDBJ whole genome shotgun (WGS) entry which is preliminary data.</text>
</comment>
<dbReference type="InterPro" id="IPR029063">
    <property type="entry name" value="SAM-dependent_MTases_sf"/>
</dbReference>
<name>A0A2S9JYK7_9HYPH</name>